<accession>A0ACC2N866</accession>
<evidence type="ECO:0000313" key="1">
    <source>
        <dbReference type="EMBL" id="KAJ8666529.1"/>
    </source>
</evidence>
<keyword evidence="2" id="KW-1185">Reference proteome</keyword>
<evidence type="ECO:0000313" key="2">
    <source>
        <dbReference type="Proteomes" id="UP001239111"/>
    </source>
</evidence>
<name>A0ACC2N866_9HYME</name>
<proteinExistence type="predicted"/>
<sequence>MTPQHDCVDSHQSDLVHDYDQWAHYVVAGTPTRSLAPPRPAPAQHKVAGWFQAVLVAFDQHSSPHSGVEAAEGVLYSLALVMLEWQGACSLTYVPVEMGPRQRGGPDRPVREGGLHYRSVVVPHN</sequence>
<gene>
    <name evidence="1" type="ORF">QAD02_008191</name>
</gene>
<comment type="caution">
    <text evidence="1">The sequence shown here is derived from an EMBL/GenBank/DDBJ whole genome shotgun (WGS) entry which is preliminary data.</text>
</comment>
<dbReference type="EMBL" id="CM056744">
    <property type="protein sequence ID" value="KAJ8666529.1"/>
    <property type="molecule type" value="Genomic_DNA"/>
</dbReference>
<reference evidence="1" key="1">
    <citation type="submission" date="2023-04" db="EMBL/GenBank/DDBJ databases">
        <title>A chromosome-level genome assembly of the parasitoid wasp Eretmocerus hayati.</title>
        <authorList>
            <person name="Zhong Y."/>
            <person name="Liu S."/>
            <person name="Liu Y."/>
        </authorList>
    </citation>
    <scope>NUCLEOTIDE SEQUENCE</scope>
    <source>
        <strain evidence="1">ZJU_SS_LIU_2023</strain>
    </source>
</reference>
<organism evidence="1 2">
    <name type="scientific">Eretmocerus hayati</name>
    <dbReference type="NCBI Taxonomy" id="131215"/>
    <lineage>
        <taxon>Eukaryota</taxon>
        <taxon>Metazoa</taxon>
        <taxon>Ecdysozoa</taxon>
        <taxon>Arthropoda</taxon>
        <taxon>Hexapoda</taxon>
        <taxon>Insecta</taxon>
        <taxon>Pterygota</taxon>
        <taxon>Neoptera</taxon>
        <taxon>Endopterygota</taxon>
        <taxon>Hymenoptera</taxon>
        <taxon>Apocrita</taxon>
        <taxon>Proctotrupomorpha</taxon>
        <taxon>Chalcidoidea</taxon>
        <taxon>Aphelinidae</taxon>
        <taxon>Aphelininae</taxon>
        <taxon>Eretmocerus</taxon>
    </lineage>
</organism>
<protein>
    <submittedName>
        <fullName evidence="1">Uncharacterized protein</fullName>
    </submittedName>
</protein>
<dbReference type="Proteomes" id="UP001239111">
    <property type="component" value="Chromosome 4"/>
</dbReference>